<proteinExistence type="predicted"/>
<feature type="region of interest" description="Disordered" evidence="1">
    <location>
        <begin position="377"/>
        <end position="482"/>
    </location>
</feature>
<dbReference type="InterPro" id="IPR053040">
    <property type="entry name" value="LRR-containing_protein_71"/>
</dbReference>
<organism evidence="2 3">
    <name type="scientific">Adineta ricciae</name>
    <name type="common">Rotifer</name>
    <dbReference type="NCBI Taxonomy" id="249248"/>
    <lineage>
        <taxon>Eukaryota</taxon>
        <taxon>Metazoa</taxon>
        <taxon>Spiralia</taxon>
        <taxon>Gnathifera</taxon>
        <taxon>Rotifera</taxon>
        <taxon>Eurotatoria</taxon>
        <taxon>Bdelloidea</taxon>
        <taxon>Adinetida</taxon>
        <taxon>Adinetidae</taxon>
        <taxon>Adineta</taxon>
    </lineage>
</organism>
<dbReference type="PANTHER" id="PTHR46984">
    <property type="entry name" value="LEUCINE-RICH REPEAT-CONTAINING PROTEIN 71"/>
    <property type="match status" value="1"/>
</dbReference>
<dbReference type="PROSITE" id="PS51450">
    <property type="entry name" value="LRR"/>
    <property type="match status" value="1"/>
</dbReference>
<dbReference type="Proteomes" id="UP000663828">
    <property type="component" value="Unassembled WGS sequence"/>
</dbReference>
<dbReference type="Pfam" id="PF13516">
    <property type="entry name" value="LRR_6"/>
    <property type="match status" value="3"/>
</dbReference>
<dbReference type="AlphaFoldDB" id="A0A814AIM6"/>
<dbReference type="SUPFAM" id="SSF52047">
    <property type="entry name" value="RNI-like"/>
    <property type="match status" value="1"/>
</dbReference>
<feature type="compositionally biased region" description="Pro residues" evidence="1">
    <location>
        <begin position="81"/>
        <end position="90"/>
    </location>
</feature>
<dbReference type="SMART" id="SM00368">
    <property type="entry name" value="LRR_RI"/>
    <property type="match status" value="4"/>
</dbReference>
<gene>
    <name evidence="2" type="ORF">XAT740_LOCUS8673</name>
</gene>
<evidence type="ECO:0000313" key="3">
    <source>
        <dbReference type="Proteomes" id="UP000663828"/>
    </source>
</evidence>
<dbReference type="EMBL" id="CAJNOR010000436">
    <property type="protein sequence ID" value="CAF0913854.1"/>
    <property type="molecule type" value="Genomic_DNA"/>
</dbReference>
<accession>A0A814AIM6</accession>
<sequence>MGPKRSENAAKGNKASLASIIVTSTTGAGGTTTEQEQQQLQQQQQQQCTGKFAADIELCCREPSLGYPVLIPVFIRGHSLPTPPPPPPPILQSSSNPSQSQLQQQYPSAGTLSGMSATPSVIGGVADDQMSLTGKKTSRSRVPSIVQSGALIGITGIDSDSRPVSAAVPEPTKVAPSPYKTFQLIDDSEFFRPKLLVDSVGSETEPIDQITALYIRAWQLDQRFIEILKRVLPLQEQLHTLNFCYVGLNQQTTIALVEVCQGIQNLKYVSLDGNPQASDYFYHLIENDDSKILHLSLRYCNMTDLGVERLANALGNMSKQNWKLLTLDLSGNRISDNGGKSLATALRYNRTLVSLNLSSNCLTDESAILFALATSPTPSTVSTKSKSGRIDWKRFTDPNKRKLNPTKIAQIMVDKRNRPESEENRPSSGRQSESKRGRNEGSASNRSSLVNLSSSTANTSRRTTTNPSNTNTKDSGDPPRLSGQLRVKKIAAAMNAATKKHIPIVKEEIEDQVGQGTSLHKRLIDRENPLLETNEVEIHNGEIWLRGNFSLISLNLSKNYLTVDTVKEFLLSIQHQSILSHFNEISNLSSSVTMASLMDFSGLCRLELKNMSDISTKSAEYQSLEAILSQKNPTTRFQQYKEREAKELQETQSVQQSQQLYPVAPEKPATITEKTRTTGKSTAQRLASRPKE</sequence>
<feature type="compositionally biased region" description="Basic and acidic residues" evidence="1">
    <location>
        <begin position="413"/>
        <end position="425"/>
    </location>
</feature>
<feature type="compositionally biased region" description="Low complexity" evidence="1">
    <location>
        <begin position="442"/>
        <end position="472"/>
    </location>
</feature>
<evidence type="ECO:0000256" key="1">
    <source>
        <dbReference type="SAM" id="MobiDB-lite"/>
    </source>
</evidence>
<dbReference type="InterPro" id="IPR001611">
    <property type="entry name" value="Leu-rich_rpt"/>
</dbReference>
<dbReference type="Gene3D" id="3.80.10.10">
    <property type="entry name" value="Ribonuclease Inhibitor"/>
    <property type="match status" value="1"/>
</dbReference>
<feature type="compositionally biased region" description="Low complexity" evidence="1">
    <location>
        <begin position="650"/>
        <end position="660"/>
    </location>
</feature>
<feature type="region of interest" description="Disordered" evidence="1">
    <location>
        <begin position="80"/>
        <end position="114"/>
    </location>
</feature>
<reference evidence="2" key="1">
    <citation type="submission" date="2021-02" db="EMBL/GenBank/DDBJ databases">
        <authorList>
            <person name="Nowell W R."/>
        </authorList>
    </citation>
    <scope>NUCLEOTIDE SEQUENCE</scope>
</reference>
<name>A0A814AIM6_ADIRI</name>
<feature type="compositionally biased region" description="Low complexity" evidence="1">
    <location>
        <begin position="91"/>
        <end position="108"/>
    </location>
</feature>
<comment type="caution">
    <text evidence="2">The sequence shown here is derived from an EMBL/GenBank/DDBJ whole genome shotgun (WGS) entry which is preliminary data.</text>
</comment>
<protein>
    <submittedName>
        <fullName evidence="2">Uncharacterized protein</fullName>
    </submittedName>
</protein>
<keyword evidence="3" id="KW-1185">Reference proteome</keyword>
<dbReference type="PANTHER" id="PTHR46984:SF1">
    <property type="entry name" value="LEUCINE-RICH REPEAT-CONTAINING PROTEIN 71"/>
    <property type="match status" value="1"/>
</dbReference>
<feature type="region of interest" description="Disordered" evidence="1">
    <location>
        <begin position="646"/>
        <end position="692"/>
    </location>
</feature>
<feature type="compositionally biased region" description="Basic and acidic residues" evidence="1">
    <location>
        <begin position="388"/>
        <end position="400"/>
    </location>
</feature>
<evidence type="ECO:0000313" key="2">
    <source>
        <dbReference type="EMBL" id="CAF0913854.1"/>
    </source>
</evidence>
<dbReference type="InterPro" id="IPR032675">
    <property type="entry name" value="LRR_dom_sf"/>
</dbReference>